<feature type="signal peptide" evidence="9">
    <location>
        <begin position="1"/>
        <end position="22"/>
    </location>
</feature>
<evidence type="ECO:0000256" key="1">
    <source>
        <dbReference type="ARBA" id="ARBA00004613"/>
    </source>
</evidence>
<dbReference type="Proteomes" id="UP000653454">
    <property type="component" value="Unassembled WGS sequence"/>
</dbReference>
<sequence length="111" mass="12936">MMPKLRPSAILFAFIALTSVTAQTFQYSRGWTNGKRDGHRRVDTDLREIAGNLERTLTPCQLNKLKYVLEGKPLSERIFSPCEYTEEETDSQPKRHYKSDHNQEPLFETFL</sequence>
<evidence type="ECO:0000256" key="4">
    <source>
        <dbReference type="ARBA" id="ARBA00022525"/>
    </source>
</evidence>
<proteinExistence type="inferred from homology"/>
<keyword evidence="5 9" id="KW-0732">Signal</keyword>
<keyword evidence="4" id="KW-0964">Secreted</keyword>
<evidence type="ECO:0000256" key="8">
    <source>
        <dbReference type="SAM" id="MobiDB-lite"/>
    </source>
</evidence>
<dbReference type="AlphaFoldDB" id="A0A8S4G5Q9"/>
<evidence type="ECO:0000256" key="6">
    <source>
        <dbReference type="ARBA" id="ARBA00022815"/>
    </source>
</evidence>
<comment type="similarity">
    <text evidence="2">Belongs to the corazonin family.</text>
</comment>
<evidence type="ECO:0000313" key="11">
    <source>
        <dbReference type="Proteomes" id="UP000653454"/>
    </source>
</evidence>
<keyword evidence="7" id="KW-0527">Neuropeptide</keyword>
<dbReference type="GO" id="GO:0005576">
    <property type="term" value="C:extracellular region"/>
    <property type="evidence" value="ECO:0007669"/>
    <property type="project" value="UniProtKB-SubCell"/>
</dbReference>
<evidence type="ECO:0000256" key="2">
    <source>
        <dbReference type="ARBA" id="ARBA00009635"/>
    </source>
</evidence>
<organism evidence="10 11">
    <name type="scientific">Plutella xylostella</name>
    <name type="common">Diamondback moth</name>
    <name type="synonym">Plutella maculipennis</name>
    <dbReference type="NCBI Taxonomy" id="51655"/>
    <lineage>
        <taxon>Eukaryota</taxon>
        <taxon>Metazoa</taxon>
        <taxon>Ecdysozoa</taxon>
        <taxon>Arthropoda</taxon>
        <taxon>Hexapoda</taxon>
        <taxon>Insecta</taxon>
        <taxon>Pterygota</taxon>
        <taxon>Neoptera</taxon>
        <taxon>Endopterygota</taxon>
        <taxon>Lepidoptera</taxon>
        <taxon>Glossata</taxon>
        <taxon>Ditrysia</taxon>
        <taxon>Yponomeutoidea</taxon>
        <taxon>Plutellidae</taxon>
        <taxon>Plutella</taxon>
    </lineage>
</organism>
<comment type="subcellular location">
    <subcellularLocation>
        <location evidence="1">Secreted</location>
    </subcellularLocation>
</comment>
<dbReference type="GO" id="GO:0007218">
    <property type="term" value="P:neuropeptide signaling pathway"/>
    <property type="evidence" value="ECO:0007669"/>
    <property type="project" value="UniProtKB-KW"/>
</dbReference>
<dbReference type="GO" id="GO:0071858">
    <property type="term" value="F:corazonin receptor binding"/>
    <property type="evidence" value="ECO:0007669"/>
    <property type="project" value="InterPro"/>
</dbReference>
<protein>
    <recommendedName>
        <fullName evidence="3">Pro-corazonin</fullName>
    </recommendedName>
</protein>
<reference evidence="10" key="1">
    <citation type="submission" date="2020-11" db="EMBL/GenBank/DDBJ databases">
        <authorList>
            <person name="Whiteford S."/>
        </authorList>
    </citation>
    <scope>NUCLEOTIDE SEQUENCE</scope>
</reference>
<evidence type="ECO:0000313" key="10">
    <source>
        <dbReference type="EMBL" id="CAG9135559.1"/>
    </source>
</evidence>
<feature type="region of interest" description="Disordered" evidence="8">
    <location>
        <begin position="84"/>
        <end position="111"/>
    </location>
</feature>
<dbReference type="EMBL" id="CAJHNJ030000107">
    <property type="protein sequence ID" value="CAG9135559.1"/>
    <property type="molecule type" value="Genomic_DNA"/>
</dbReference>
<dbReference type="GO" id="GO:0045823">
    <property type="term" value="P:positive regulation of heart contraction"/>
    <property type="evidence" value="ECO:0007669"/>
    <property type="project" value="InterPro"/>
</dbReference>
<evidence type="ECO:0000256" key="7">
    <source>
        <dbReference type="ARBA" id="ARBA00023320"/>
    </source>
</evidence>
<feature type="chain" id="PRO_5035762816" description="Pro-corazonin" evidence="9">
    <location>
        <begin position="23"/>
        <end position="111"/>
    </location>
</feature>
<dbReference type="Pfam" id="PF17308">
    <property type="entry name" value="Corazonin"/>
    <property type="match status" value="1"/>
</dbReference>
<dbReference type="InterPro" id="IPR020190">
    <property type="entry name" value="Procorazonin"/>
</dbReference>
<accession>A0A8S4G5Q9</accession>
<keyword evidence="6" id="KW-0027">Amidation</keyword>
<keyword evidence="11" id="KW-1185">Reference proteome</keyword>
<evidence type="ECO:0000256" key="3">
    <source>
        <dbReference type="ARBA" id="ARBA00014144"/>
    </source>
</evidence>
<name>A0A8S4G5Q9_PLUXY</name>
<evidence type="ECO:0000256" key="9">
    <source>
        <dbReference type="SAM" id="SignalP"/>
    </source>
</evidence>
<evidence type="ECO:0000256" key="5">
    <source>
        <dbReference type="ARBA" id="ARBA00022729"/>
    </source>
</evidence>
<gene>
    <name evidence="10" type="ORF">PLXY2_LOCUS13823</name>
</gene>
<comment type="caution">
    <text evidence="10">The sequence shown here is derived from an EMBL/GenBank/DDBJ whole genome shotgun (WGS) entry which is preliminary data.</text>
</comment>